<feature type="domain" description="UspA" evidence="4">
    <location>
        <begin position="1"/>
        <end position="125"/>
    </location>
</feature>
<protein>
    <submittedName>
        <fullName evidence="5">Nucleotide-binding universal stress UspA family protein</fullName>
    </submittedName>
</protein>
<dbReference type="PANTHER" id="PTHR46268:SF27">
    <property type="entry name" value="UNIVERSAL STRESS PROTEIN RV2623"/>
    <property type="match status" value="1"/>
</dbReference>
<organism evidence="5 6">
    <name type="scientific">Micromonospora purpureochromogenes</name>
    <dbReference type="NCBI Taxonomy" id="47872"/>
    <lineage>
        <taxon>Bacteria</taxon>
        <taxon>Bacillati</taxon>
        <taxon>Actinomycetota</taxon>
        <taxon>Actinomycetes</taxon>
        <taxon>Micromonosporales</taxon>
        <taxon>Micromonosporaceae</taxon>
        <taxon>Micromonospora</taxon>
    </lineage>
</organism>
<keyword evidence="6" id="KW-1185">Reference proteome</keyword>
<evidence type="ECO:0000256" key="1">
    <source>
        <dbReference type="ARBA" id="ARBA00008791"/>
    </source>
</evidence>
<evidence type="ECO:0000259" key="4">
    <source>
        <dbReference type="Pfam" id="PF00582"/>
    </source>
</evidence>
<dbReference type="RefSeq" id="WP_179805638.1">
    <property type="nucleotide sequence ID" value="NZ_JACCCQ010000001.1"/>
</dbReference>
<comment type="similarity">
    <text evidence="1">Belongs to the universal stress protein A family.</text>
</comment>
<evidence type="ECO:0000256" key="2">
    <source>
        <dbReference type="ARBA" id="ARBA00022741"/>
    </source>
</evidence>
<feature type="domain" description="UspA" evidence="4">
    <location>
        <begin position="140"/>
        <end position="279"/>
    </location>
</feature>
<dbReference type="InterPro" id="IPR006015">
    <property type="entry name" value="Universal_stress_UspA"/>
</dbReference>
<comment type="caution">
    <text evidence="5">The sequence shown here is derived from an EMBL/GenBank/DDBJ whole genome shotgun (WGS) entry which is preliminary data.</text>
</comment>
<dbReference type="Gene3D" id="3.40.50.620">
    <property type="entry name" value="HUPs"/>
    <property type="match status" value="2"/>
</dbReference>
<evidence type="ECO:0000256" key="3">
    <source>
        <dbReference type="ARBA" id="ARBA00022840"/>
    </source>
</evidence>
<evidence type="ECO:0000313" key="5">
    <source>
        <dbReference type="EMBL" id="NYF60067.1"/>
    </source>
</evidence>
<accession>A0ABX2RU41</accession>
<evidence type="ECO:0000313" key="6">
    <source>
        <dbReference type="Proteomes" id="UP000631553"/>
    </source>
</evidence>
<sequence length="281" mass="29232">MDGSPASAAAVDLAADEAANRVTPLVIVHVHAGPLRSSTGACAPEWVDPMAAQRWLVDMTVAGVRAEHPGLAVSGELLSGDPARVLADRSSEACLLVLGHRRGCGLPLASVATSVPEWADVPVIVHRPLDRHLGPSRDPRPVLVGVSGQEGAGSVVEFAFVEATLRGAPLTALHAWSRPAGAVPAGVQPEAYGFVEARAEAERMLAEALAGWSEKFPDVPVRRTVRHTLDAALTLTEASRSAQLVVVGSPRQRGVPRLLFGSVYQALSDHAGCPVAVVPVA</sequence>
<dbReference type="Pfam" id="PF00582">
    <property type="entry name" value="Usp"/>
    <property type="match status" value="2"/>
</dbReference>
<dbReference type="InterPro" id="IPR006016">
    <property type="entry name" value="UspA"/>
</dbReference>
<name>A0ABX2RU41_9ACTN</name>
<proteinExistence type="inferred from homology"/>
<dbReference type="InterPro" id="IPR014729">
    <property type="entry name" value="Rossmann-like_a/b/a_fold"/>
</dbReference>
<dbReference type="PANTHER" id="PTHR46268">
    <property type="entry name" value="STRESS RESPONSE PROTEIN NHAX"/>
    <property type="match status" value="1"/>
</dbReference>
<dbReference type="Proteomes" id="UP000631553">
    <property type="component" value="Unassembled WGS sequence"/>
</dbReference>
<reference evidence="5 6" key="1">
    <citation type="submission" date="2020-07" db="EMBL/GenBank/DDBJ databases">
        <title>Sequencing the genomes of 1000 actinobacteria strains.</title>
        <authorList>
            <person name="Klenk H.-P."/>
        </authorList>
    </citation>
    <scope>NUCLEOTIDE SEQUENCE [LARGE SCALE GENOMIC DNA]</scope>
    <source>
        <strain evidence="5 6">DSM 43814</strain>
    </source>
</reference>
<gene>
    <name evidence="5" type="ORF">HDA35_005898</name>
</gene>
<keyword evidence="2" id="KW-0547">Nucleotide-binding</keyword>
<dbReference type="SUPFAM" id="SSF52402">
    <property type="entry name" value="Adenine nucleotide alpha hydrolases-like"/>
    <property type="match status" value="2"/>
</dbReference>
<dbReference type="EMBL" id="JACCCQ010000001">
    <property type="protein sequence ID" value="NYF60067.1"/>
    <property type="molecule type" value="Genomic_DNA"/>
</dbReference>
<keyword evidence="3" id="KW-0067">ATP-binding</keyword>
<dbReference type="PRINTS" id="PR01438">
    <property type="entry name" value="UNVRSLSTRESS"/>
</dbReference>